<evidence type="ECO:0000313" key="2">
    <source>
        <dbReference type="EMBL" id="SHI48660.1"/>
    </source>
</evidence>
<accession>A0A1M6BIQ4</accession>
<feature type="transmembrane region" description="Helical" evidence="1">
    <location>
        <begin position="38"/>
        <end position="60"/>
    </location>
</feature>
<dbReference type="AlphaFoldDB" id="A0A1M6BIQ4"/>
<keyword evidence="1" id="KW-1133">Transmembrane helix</keyword>
<evidence type="ECO:0000313" key="3">
    <source>
        <dbReference type="Proteomes" id="UP000184231"/>
    </source>
</evidence>
<feature type="transmembrane region" description="Helical" evidence="1">
    <location>
        <begin position="6"/>
        <end position="26"/>
    </location>
</feature>
<keyword evidence="1" id="KW-0812">Transmembrane</keyword>
<organism evidence="2 3">
    <name type="scientific">Arenibacter nanhaiticus</name>
    <dbReference type="NCBI Taxonomy" id="558155"/>
    <lineage>
        <taxon>Bacteria</taxon>
        <taxon>Pseudomonadati</taxon>
        <taxon>Bacteroidota</taxon>
        <taxon>Flavobacteriia</taxon>
        <taxon>Flavobacteriales</taxon>
        <taxon>Flavobacteriaceae</taxon>
        <taxon>Arenibacter</taxon>
    </lineage>
</organism>
<dbReference type="Proteomes" id="UP000184231">
    <property type="component" value="Unassembled WGS sequence"/>
</dbReference>
<sequence>MFSTGQLIFAGLFFIAFVIITFFAYNKDKSLHLKNYKGIKWIALTFVSFIIILFIIKFFLKP</sequence>
<dbReference type="EMBL" id="FQYX01000002">
    <property type="protein sequence ID" value="SHI48660.1"/>
    <property type="molecule type" value="Genomic_DNA"/>
</dbReference>
<dbReference type="STRING" id="558155.SAMN04487911_102220"/>
<keyword evidence="3" id="KW-1185">Reference proteome</keyword>
<proteinExistence type="predicted"/>
<evidence type="ECO:0000256" key="1">
    <source>
        <dbReference type="SAM" id="Phobius"/>
    </source>
</evidence>
<reference evidence="2 3" key="1">
    <citation type="submission" date="2016-11" db="EMBL/GenBank/DDBJ databases">
        <authorList>
            <person name="Jaros S."/>
            <person name="Januszkiewicz K."/>
            <person name="Wedrychowicz H."/>
        </authorList>
    </citation>
    <scope>NUCLEOTIDE SEQUENCE [LARGE SCALE GENOMIC DNA]</scope>
    <source>
        <strain evidence="2 3">CGMCC 1.8863</strain>
    </source>
</reference>
<gene>
    <name evidence="2" type="ORF">SAMN04487911_102220</name>
</gene>
<name>A0A1M6BIQ4_9FLAO</name>
<keyword evidence="1" id="KW-0472">Membrane</keyword>
<protein>
    <submittedName>
        <fullName evidence="2">Uncharacterized protein</fullName>
    </submittedName>
</protein>